<dbReference type="AlphaFoldDB" id="A0A2M7XHG1"/>
<evidence type="ECO:0000313" key="2">
    <source>
        <dbReference type="EMBL" id="PJA47285.1"/>
    </source>
</evidence>
<comment type="caution">
    <text evidence="2">The sequence shown here is derived from an EMBL/GenBank/DDBJ whole genome shotgun (WGS) entry which is preliminary data.</text>
</comment>
<feature type="compositionally biased region" description="Low complexity" evidence="1">
    <location>
        <begin position="38"/>
        <end position="53"/>
    </location>
</feature>
<dbReference type="SUPFAM" id="SSF69304">
    <property type="entry name" value="Tricorn protease N-terminal domain"/>
    <property type="match status" value="1"/>
</dbReference>
<proteinExistence type="predicted"/>
<dbReference type="EMBL" id="PFWS01000033">
    <property type="protein sequence ID" value="PJA47285.1"/>
    <property type="molecule type" value="Genomic_DNA"/>
</dbReference>
<evidence type="ECO:0000313" key="3">
    <source>
        <dbReference type="Proteomes" id="UP000229749"/>
    </source>
</evidence>
<protein>
    <submittedName>
        <fullName evidence="2">Uncharacterized protein</fullName>
    </submittedName>
</protein>
<sequence length="421" mass="47294">MKTRLLFGVVLVVLIVTVIFGIWFKTLRNPVRTIVNETNQSTQNNTNTTPNNNGPKNIPSISFLYQTTRIIDDGKEEWRNDDTDETTLYRIFINDKNAGDAPTQKITSIISKATTGSVISEVFGEKLLVHRYKTNPASEQGVISEYDALVKLNGSFQIFQTPGWQSMIASKNGEIFATWQTTSEPKNRYLITKLSVKNIQGDILTEKIFDPSVFGITMGEIEPFLINNAGDAVYLRNVFGGEGYTTGVWRFDIKTGEVKSYPYLTDNKIWQFRVDPGLEKLVGVTFSVPTEMGTPPTGPSSIHILDLKTEEGQKILEDQTLVFQNPFIDPDGKSISFSYSSDVRDSVVWIVPIGEAPENQDIKISGRLLDWVSSWLVVNRNQEIILYNTQTKQLISLAESKGFVTDPDYITVEYIGNIETK</sequence>
<accession>A0A2M7XHG1</accession>
<gene>
    <name evidence="2" type="ORF">CO172_02110</name>
</gene>
<organism evidence="2 3">
    <name type="scientific">Candidatus Uhrbacteria bacterium CG_4_9_14_3_um_filter_36_7</name>
    <dbReference type="NCBI Taxonomy" id="1975033"/>
    <lineage>
        <taxon>Bacteria</taxon>
        <taxon>Candidatus Uhriibacteriota</taxon>
    </lineage>
</organism>
<dbReference type="Proteomes" id="UP000229749">
    <property type="component" value="Unassembled WGS sequence"/>
</dbReference>
<feature type="region of interest" description="Disordered" evidence="1">
    <location>
        <begin position="38"/>
        <end position="58"/>
    </location>
</feature>
<reference evidence="3" key="1">
    <citation type="submission" date="2017-09" db="EMBL/GenBank/DDBJ databases">
        <title>Depth-based differentiation of microbial function through sediment-hosted aquifers and enrichment of novel symbionts in the deep terrestrial subsurface.</title>
        <authorList>
            <person name="Probst A.J."/>
            <person name="Ladd B."/>
            <person name="Jarett J.K."/>
            <person name="Geller-Mcgrath D.E."/>
            <person name="Sieber C.M.K."/>
            <person name="Emerson J.B."/>
            <person name="Anantharaman K."/>
            <person name="Thomas B.C."/>
            <person name="Malmstrom R."/>
            <person name="Stieglmeier M."/>
            <person name="Klingl A."/>
            <person name="Woyke T."/>
            <person name="Ryan C.M."/>
            <person name="Banfield J.F."/>
        </authorList>
    </citation>
    <scope>NUCLEOTIDE SEQUENCE [LARGE SCALE GENOMIC DNA]</scope>
</reference>
<name>A0A2M7XHG1_9BACT</name>
<evidence type="ECO:0000256" key="1">
    <source>
        <dbReference type="SAM" id="MobiDB-lite"/>
    </source>
</evidence>